<sequence length="221" mass="26090">MNKEKACILLDIKPHLLNESILRKKYKLACLKTHPDKNNLNNSNINISFIDIKDAYDFLFDYLKETSIFNDIDNDKLQYYVSLLQLFKENILEDSIIKPIINHIQKYNYYEINPTIEQLLNKCVYLFEESYIPLWHNEIIIDNNIIKIIPDIPDYMNIDNNNNIHVYISLTEIPKTVIVGGTSFLIDNYEDKYFKGIPIINEKNIFDVSILANIIFHIKQL</sequence>
<dbReference type="AlphaFoldDB" id="A0A6C0ETL6"/>
<protein>
    <recommendedName>
        <fullName evidence="1">J domain-containing protein</fullName>
    </recommendedName>
</protein>
<dbReference type="Pfam" id="PF00226">
    <property type="entry name" value="DnaJ"/>
    <property type="match status" value="1"/>
</dbReference>
<dbReference type="SUPFAM" id="SSF46565">
    <property type="entry name" value="Chaperone J-domain"/>
    <property type="match status" value="1"/>
</dbReference>
<organism evidence="2">
    <name type="scientific">viral metagenome</name>
    <dbReference type="NCBI Taxonomy" id="1070528"/>
    <lineage>
        <taxon>unclassified sequences</taxon>
        <taxon>metagenomes</taxon>
        <taxon>organismal metagenomes</taxon>
    </lineage>
</organism>
<feature type="domain" description="J" evidence="1">
    <location>
        <begin position="5"/>
        <end position="73"/>
    </location>
</feature>
<dbReference type="InterPro" id="IPR036869">
    <property type="entry name" value="J_dom_sf"/>
</dbReference>
<dbReference type="PROSITE" id="PS50076">
    <property type="entry name" value="DNAJ_2"/>
    <property type="match status" value="1"/>
</dbReference>
<dbReference type="InterPro" id="IPR001623">
    <property type="entry name" value="DnaJ_domain"/>
</dbReference>
<evidence type="ECO:0000259" key="1">
    <source>
        <dbReference type="PROSITE" id="PS50076"/>
    </source>
</evidence>
<reference evidence="2" key="1">
    <citation type="journal article" date="2020" name="Nature">
        <title>Giant virus diversity and host interactions through global metagenomics.</title>
        <authorList>
            <person name="Schulz F."/>
            <person name="Roux S."/>
            <person name="Paez-Espino D."/>
            <person name="Jungbluth S."/>
            <person name="Walsh D.A."/>
            <person name="Denef V.J."/>
            <person name="McMahon K.D."/>
            <person name="Konstantinidis K.T."/>
            <person name="Eloe-Fadrosh E.A."/>
            <person name="Kyrpides N.C."/>
            <person name="Woyke T."/>
        </authorList>
    </citation>
    <scope>NUCLEOTIDE SEQUENCE</scope>
    <source>
        <strain evidence="2">GVMAG-M-3300009159-65</strain>
    </source>
</reference>
<accession>A0A6C0ETL6</accession>
<dbReference type="Gene3D" id="1.10.287.110">
    <property type="entry name" value="DnaJ domain"/>
    <property type="match status" value="1"/>
</dbReference>
<evidence type="ECO:0000313" key="2">
    <source>
        <dbReference type="EMBL" id="QHT32021.1"/>
    </source>
</evidence>
<dbReference type="EMBL" id="MN738929">
    <property type="protein sequence ID" value="QHT32021.1"/>
    <property type="molecule type" value="Genomic_DNA"/>
</dbReference>
<name>A0A6C0ETL6_9ZZZZ</name>
<proteinExistence type="predicted"/>